<evidence type="ECO:0000313" key="3">
    <source>
        <dbReference type="Proteomes" id="UP000291088"/>
    </source>
</evidence>
<dbReference type="PROSITE" id="PS51257">
    <property type="entry name" value="PROKAR_LIPOPROTEIN"/>
    <property type="match status" value="1"/>
</dbReference>
<gene>
    <name evidence="2" type="ORF">EUU22_18670</name>
</gene>
<evidence type="ECO:0000313" key="2">
    <source>
        <dbReference type="EMBL" id="RYC10096.1"/>
    </source>
</evidence>
<dbReference type="PANTHER" id="PTHR31157">
    <property type="entry name" value="SCP DOMAIN-CONTAINING PROTEIN"/>
    <property type="match status" value="1"/>
</dbReference>
<protein>
    <submittedName>
        <fullName evidence="2">CAP domain-containing protein</fullName>
    </submittedName>
</protein>
<dbReference type="CDD" id="cd05379">
    <property type="entry name" value="CAP_bacterial"/>
    <property type="match status" value="1"/>
</dbReference>
<organism evidence="2 3">
    <name type="scientific">Ciceribacter ferrooxidans</name>
    <dbReference type="NCBI Taxonomy" id="2509717"/>
    <lineage>
        <taxon>Bacteria</taxon>
        <taxon>Pseudomonadati</taxon>
        <taxon>Pseudomonadota</taxon>
        <taxon>Alphaproteobacteria</taxon>
        <taxon>Hyphomicrobiales</taxon>
        <taxon>Rhizobiaceae</taxon>
        <taxon>Ciceribacter</taxon>
    </lineage>
</organism>
<comment type="caution">
    <text evidence="2">The sequence shown here is derived from an EMBL/GenBank/DDBJ whole genome shotgun (WGS) entry which is preliminary data.</text>
</comment>
<dbReference type="SUPFAM" id="SSF55797">
    <property type="entry name" value="PR-1-like"/>
    <property type="match status" value="1"/>
</dbReference>
<proteinExistence type="predicted"/>
<dbReference type="OrthoDB" id="9811255at2"/>
<dbReference type="InterPro" id="IPR014044">
    <property type="entry name" value="CAP_dom"/>
</dbReference>
<dbReference type="EMBL" id="SDVB01000253">
    <property type="protein sequence ID" value="RYC10096.1"/>
    <property type="molecule type" value="Genomic_DNA"/>
</dbReference>
<dbReference type="Pfam" id="PF00188">
    <property type="entry name" value="CAP"/>
    <property type="match status" value="1"/>
</dbReference>
<dbReference type="InterPro" id="IPR035940">
    <property type="entry name" value="CAP_sf"/>
</dbReference>
<dbReference type="Gene3D" id="3.40.33.10">
    <property type="entry name" value="CAP"/>
    <property type="match status" value="1"/>
</dbReference>
<sequence>MPVTVLRYLPRRRFLMLTGIGLAGGLTACKTTDIVPSGDDTARAETNGALPLVNTLRNSKGLPTLEYSKIAEAAALSQAQRMARAGEMSHLIGRGDDFLLRMKSMGVPLPASENIAAGQSQVADAVDAWIRSEKHLHNMLGAYRGLGVAVAHNPSSANRPYWAMVLAS</sequence>
<accession>A0A4Q2SVI6</accession>
<dbReference type="PANTHER" id="PTHR31157:SF1">
    <property type="entry name" value="SCP DOMAIN-CONTAINING PROTEIN"/>
    <property type="match status" value="1"/>
</dbReference>
<feature type="domain" description="SCP" evidence="1">
    <location>
        <begin position="52"/>
        <end position="158"/>
    </location>
</feature>
<dbReference type="Proteomes" id="UP000291088">
    <property type="component" value="Unassembled WGS sequence"/>
</dbReference>
<reference evidence="2 3" key="1">
    <citation type="submission" date="2019-01" db="EMBL/GenBank/DDBJ databases">
        <authorList>
            <person name="Deng T."/>
        </authorList>
    </citation>
    <scope>NUCLEOTIDE SEQUENCE [LARGE SCALE GENOMIC DNA]</scope>
    <source>
        <strain evidence="2 3">F8825</strain>
    </source>
</reference>
<dbReference type="AlphaFoldDB" id="A0A4Q2SVI6"/>
<evidence type="ECO:0000259" key="1">
    <source>
        <dbReference type="Pfam" id="PF00188"/>
    </source>
</evidence>
<keyword evidence="3" id="KW-1185">Reference proteome</keyword>
<name>A0A4Q2SVI6_9HYPH</name>